<dbReference type="RefSeq" id="WP_289410917.1">
    <property type="nucleotide sequence ID" value="NZ_JAUCDY010000008.1"/>
</dbReference>
<evidence type="ECO:0000313" key="4">
    <source>
        <dbReference type="Proteomes" id="UP001241056"/>
    </source>
</evidence>
<keyword evidence="1" id="KW-0535">Nitrogen fixation</keyword>
<evidence type="ECO:0000313" key="3">
    <source>
        <dbReference type="EMBL" id="MDM7858243.1"/>
    </source>
</evidence>
<organism evidence="3 4">
    <name type="scientific">Thiopseudomonas acetoxidans</name>
    <dbReference type="NCBI Taxonomy" id="3041622"/>
    <lineage>
        <taxon>Bacteria</taxon>
        <taxon>Pseudomonadati</taxon>
        <taxon>Pseudomonadota</taxon>
        <taxon>Gammaproteobacteria</taxon>
        <taxon>Pseudomonadales</taxon>
        <taxon>Pseudomonadaceae</taxon>
        <taxon>Thiopseudomonas</taxon>
    </lineage>
</organism>
<gene>
    <name evidence="3" type="ORF">QEZ41_08120</name>
</gene>
<dbReference type="Proteomes" id="UP001241056">
    <property type="component" value="Unassembled WGS sequence"/>
</dbReference>
<protein>
    <submittedName>
        <fullName evidence="3">NifB/NifX family molybdenum-iron cluster-binding protein</fullName>
    </submittedName>
</protein>
<dbReference type="InterPro" id="IPR003731">
    <property type="entry name" value="Di-Nase_FeMo-co_biosynth"/>
</dbReference>
<evidence type="ECO:0000259" key="2">
    <source>
        <dbReference type="Pfam" id="PF02579"/>
    </source>
</evidence>
<comment type="caution">
    <text evidence="3">The sequence shown here is derived from an EMBL/GenBank/DDBJ whole genome shotgun (WGS) entry which is preliminary data.</text>
</comment>
<dbReference type="SUPFAM" id="SSF53146">
    <property type="entry name" value="Nitrogenase accessory factor-like"/>
    <property type="match status" value="1"/>
</dbReference>
<dbReference type="Gene3D" id="3.30.420.130">
    <property type="entry name" value="Dinitrogenase iron-molybdenum cofactor biosynthesis domain"/>
    <property type="match status" value="1"/>
</dbReference>
<evidence type="ECO:0000256" key="1">
    <source>
        <dbReference type="ARBA" id="ARBA00023231"/>
    </source>
</evidence>
<feature type="domain" description="Dinitrogenase iron-molybdenum cofactor biosynthesis" evidence="2">
    <location>
        <begin position="11"/>
        <end position="100"/>
    </location>
</feature>
<dbReference type="Pfam" id="PF02579">
    <property type="entry name" value="Nitro_FeMo-Co"/>
    <property type="match status" value="1"/>
</dbReference>
<sequence length="120" mass="13526">MKIAVTSQNHKTITKHAGRCRNFWVFTIENKQIVDRQLLELPKEQCFHDSPGHATHPLDNVDVLISAEMGQGLVRRLAEKDILGLVTTQTDPETAVTLYLQDALPTVAPEDHSHGHHHEH</sequence>
<dbReference type="InterPro" id="IPR051840">
    <property type="entry name" value="NifX/NifY_domain"/>
</dbReference>
<dbReference type="EMBL" id="JAUCDY010000008">
    <property type="protein sequence ID" value="MDM7858243.1"/>
    <property type="molecule type" value="Genomic_DNA"/>
</dbReference>
<keyword evidence="4" id="KW-1185">Reference proteome</keyword>
<dbReference type="PANTHER" id="PTHR33937">
    <property type="entry name" value="IRON-MOLYBDENUM PROTEIN-RELATED-RELATED"/>
    <property type="match status" value="1"/>
</dbReference>
<dbReference type="InterPro" id="IPR036105">
    <property type="entry name" value="DiNase_FeMo-co_biosyn_sf"/>
</dbReference>
<proteinExistence type="predicted"/>
<name>A0ABT7SPX5_9GAMM</name>
<accession>A0ABT7SPX5</accession>
<reference evidence="3 4" key="1">
    <citation type="submission" date="2023-06" db="EMBL/GenBank/DDBJ databases">
        <title>Thiopseudomonas sp. CY1220 draft genome sequence.</title>
        <authorList>
            <person name="Zhao G."/>
            <person name="An M."/>
        </authorList>
    </citation>
    <scope>NUCLEOTIDE SEQUENCE [LARGE SCALE GENOMIC DNA]</scope>
    <source>
        <strain evidence="3 4">CY1220</strain>
    </source>
</reference>
<dbReference type="PANTHER" id="PTHR33937:SF2">
    <property type="entry name" value="DINITROGENASE IRON-MOLYBDENUM COFACTOR BIOSYNTHESIS DOMAIN-CONTAINING PROTEIN"/>
    <property type="match status" value="1"/>
</dbReference>